<sequence length="173" mass="20265">MGRQNARGQITGKQFAALAVKGMRQEWYNQIDLRVDNAKQPLFDLQCLLNFHYGRIKLNQAIKLLKDGERIKELMLFNEARKLVEGWTGIYSKLIMGLLLGGKEQAVVNTILKAIRENPEWKENLSCFYFLRNRPELRKYYNERKFSEKEWNQAIQFLIGIDKPGEALKLTNN</sequence>
<dbReference type="Proteomes" id="UP000183200">
    <property type="component" value="Unassembled WGS sequence"/>
</dbReference>
<dbReference type="RefSeq" id="WP_143010628.1">
    <property type="nucleotide sequence ID" value="NZ_FNGY01000032.1"/>
</dbReference>
<evidence type="ECO:0000313" key="1">
    <source>
        <dbReference type="EMBL" id="SDO82356.1"/>
    </source>
</evidence>
<organism evidence="1 2">
    <name type="scientific">Pedobacter steynii</name>
    <dbReference type="NCBI Taxonomy" id="430522"/>
    <lineage>
        <taxon>Bacteria</taxon>
        <taxon>Pseudomonadati</taxon>
        <taxon>Bacteroidota</taxon>
        <taxon>Sphingobacteriia</taxon>
        <taxon>Sphingobacteriales</taxon>
        <taxon>Sphingobacteriaceae</taxon>
        <taxon>Pedobacter</taxon>
    </lineage>
</organism>
<gene>
    <name evidence="1" type="ORF">SAMN05421820_1321</name>
</gene>
<proteinExistence type="predicted"/>
<evidence type="ECO:0000313" key="2">
    <source>
        <dbReference type="Proteomes" id="UP000183200"/>
    </source>
</evidence>
<dbReference type="OrthoDB" id="9790012at2"/>
<protein>
    <submittedName>
        <fullName evidence="1">Uncharacterized protein</fullName>
    </submittedName>
</protein>
<accession>A0A1H0MQ02</accession>
<name>A0A1H0MQ02_9SPHI</name>
<dbReference type="AlphaFoldDB" id="A0A1H0MQ02"/>
<keyword evidence="2" id="KW-1185">Reference proteome</keyword>
<dbReference type="EMBL" id="FNGY01000032">
    <property type="protein sequence ID" value="SDO82356.1"/>
    <property type="molecule type" value="Genomic_DNA"/>
</dbReference>
<reference evidence="2" key="1">
    <citation type="submission" date="2016-10" db="EMBL/GenBank/DDBJ databases">
        <authorList>
            <person name="Varghese N."/>
            <person name="Submissions S."/>
        </authorList>
    </citation>
    <scope>NUCLEOTIDE SEQUENCE [LARGE SCALE GENOMIC DNA]</scope>
    <source>
        <strain evidence="2">DSM 19110</strain>
    </source>
</reference>